<dbReference type="EMBL" id="LGRX02027144">
    <property type="protein sequence ID" value="KAK3249767.1"/>
    <property type="molecule type" value="Genomic_DNA"/>
</dbReference>
<accession>A0AAE0C7E1</accession>
<organism evidence="1 2">
    <name type="scientific">Cymbomonas tetramitiformis</name>
    <dbReference type="NCBI Taxonomy" id="36881"/>
    <lineage>
        <taxon>Eukaryota</taxon>
        <taxon>Viridiplantae</taxon>
        <taxon>Chlorophyta</taxon>
        <taxon>Pyramimonadophyceae</taxon>
        <taxon>Pyramimonadales</taxon>
        <taxon>Pyramimonadaceae</taxon>
        <taxon>Cymbomonas</taxon>
    </lineage>
</organism>
<comment type="caution">
    <text evidence="1">The sequence shown here is derived from an EMBL/GenBank/DDBJ whole genome shotgun (WGS) entry which is preliminary data.</text>
</comment>
<keyword evidence="2" id="KW-1185">Reference proteome</keyword>
<sequence>MLQRMYDQKAKIKGRPNFKAIKGGWIRVLNTPRPNLWRAMKLTSTCRLALTLLIVCKAIAASSAETNDESADEEVKVSIECGAVLYIAAGAGGTIAATAAASALPLVLCSTSGFCAVGVAAGSHAARWQATLPLIAKGSVFASLQSIAMGGTSTGTVLVSGALGALGGASFLRSFCEEIDAVDPDSKTGSLIRGIVEAARVSSNGIETVKLHAEHAMNAAFQAATNTWNFAKAKIDEVVDEMEKRKAERAARAAGWVPHVRSQLKILIAEEMESYSVYKSMRYNTIREVDQCLAGRSRDADAATRFRESPGSFLLDEYTKAFTACIAKHPYEDQVPARKCLEDRLVLDGCYSRGNLIVLRSMTSDILLS</sequence>
<gene>
    <name evidence="1" type="ORF">CYMTET_40821</name>
</gene>
<evidence type="ECO:0000313" key="1">
    <source>
        <dbReference type="EMBL" id="KAK3249767.1"/>
    </source>
</evidence>
<dbReference type="InterPro" id="IPR038213">
    <property type="entry name" value="IFI6/IFI27-like_sf"/>
</dbReference>
<dbReference type="Gene3D" id="6.10.110.10">
    <property type="match status" value="1"/>
</dbReference>
<proteinExistence type="predicted"/>
<evidence type="ECO:0000313" key="2">
    <source>
        <dbReference type="Proteomes" id="UP001190700"/>
    </source>
</evidence>
<protein>
    <submittedName>
        <fullName evidence="1">Uncharacterized protein</fullName>
    </submittedName>
</protein>
<dbReference type="AlphaFoldDB" id="A0AAE0C7E1"/>
<name>A0AAE0C7E1_9CHLO</name>
<dbReference type="Proteomes" id="UP001190700">
    <property type="component" value="Unassembled WGS sequence"/>
</dbReference>
<reference evidence="1 2" key="1">
    <citation type="journal article" date="2015" name="Genome Biol. Evol.">
        <title>Comparative Genomics of a Bacterivorous Green Alga Reveals Evolutionary Causalities and Consequences of Phago-Mixotrophic Mode of Nutrition.</title>
        <authorList>
            <person name="Burns J.A."/>
            <person name="Paasch A."/>
            <person name="Narechania A."/>
            <person name="Kim E."/>
        </authorList>
    </citation>
    <scope>NUCLEOTIDE SEQUENCE [LARGE SCALE GENOMIC DNA]</scope>
    <source>
        <strain evidence="1 2">PLY_AMNH</strain>
    </source>
</reference>